<dbReference type="InterPro" id="IPR027417">
    <property type="entry name" value="P-loop_NTPase"/>
</dbReference>
<dbReference type="RefSeq" id="WP_227064216.1">
    <property type="nucleotide sequence ID" value="NZ_JAJEPV010000046.1"/>
</dbReference>
<dbReference type="InterPro" id="IPR004256">
    <property type="entry name" value="DUF234"/>
</dbReference>
<dbReference type="EMBL" id="JAJEPV010000046">
    <property type="protein sequence ID" value="MCC2120838.1"/>
    <property type="molecule type" value="Genomic_DNA"/>
</dbReference>
<dbReference type="PANTHER" id="PTHR34704">
    <property type="entry name" value="ATPASE"/>
    <property type="match status" value="1"/>
</dbReference>
<evidence type="ECO:0000259" key="2">
    <source>
        <dbReference type="Pfam" id="PF03008"/>
    </source>
</evidence>
<evidence type="ECO:0000259" key="1">
    <source>
        <dbReference type="Pfam" id="PF01637"/>
    </source>
</evidence>
<evidence type="ECO:0000313" key="3">
    <source>
        <dbReference type="EMBL" id="MCC2120838.1"/>
    </source>
</evidence>
<feature type="domain" description="DUF234" evidence="2">
    <location>
        <begin position="313"/>
        <end position="409"/>
    </location>
</feature>
<gene>
    <name evidence="3" type="ORF">LKD75_14780</name>
</gene>
<evidence type="ECO:0000313" key="4">
    <source>
        <dbReference type="Proteomes" id="UP001197795"/>
    </source>
</evidence>
<dbReference type="Pfam" id="PF01637">
    <property type="entry name" value="ATPase_2"/>
    <property type="match status" value="1"/>
</dbReference>
<accession>A0AAE3D7P7</accession>
<sequence>MQEVFIGREKELADLEELYLQERFQLFVLYGRRRVGKTTLLNEFCKDKDAIFYSAEQSNNKLNLEKFSSLVFQFYEENNLEPFSSWSNALSYIDERQGNKKLVLVIDEFPYLVKKNRALLSEFQHLIDHKLTSGKMFLILSGSYMGFMEKEVLGSNSPLFGRRTAQLHMKPFTYQTSAKFMTGFSDEEKLMLYGAYGGTPLYLQQINEKESFEENIKRTYLKVTSYLYEEALLLLRQEVQEPGVYSAIIEAIASGYTKANEISTKIGEDSAKCLKYIKTLCELGILHKETPFGEKESSRKTIYGISDFMFRFWYRYVFTNRTLIETGAQQVVWEKRIKPDYCSYMGLVFEKVCMDYLNSKNARGELPILYTSIGRWWGTNAATHGQEEIDLIANDGKDYLFGECKWRNEKLDISVLKDLKAKADAFRINRRNSYYVLFSKSGFTEAVLNEVRSDDSILLVDLAELMTSC</sequence>
<feature type="domain" description="ATPase" evidence="1">
    <location>
        <begin position="5"/>
        <end position="205"/>
    </location>
</feature>
<reference evidence="3 4" key="1">
    <citation type="submission" date="2021-10" db="EMBL/GenBank/DDBJ databases">
        <title>Anaerobic single-cell dispensing facilitates the cultivation of human gut bacteria.</title>
        <authorList>
            <person name="Afrizal A."/>
        </authorList>
    </citation>
    <scope>NUCLEOTIDE SEQUENCE [LARGE SCALE GENOMIC DNA]</scope>
    <source>
        <strain evidence="3 4">CLA-AA-H273</strain>
    </source>
</reference>
<dbReference type="InterPro" id="IPR011579">
    <property type="entry name" value="ATPase_dom"/>
</dbReference>
<dbReference type="AlphaFoldDB" id="A0AAE3D7P7"/>
<comment type="caution">
    <text evidence="3">The sequence shown here is derived from an EMBL/GenBank/DDBJ whole genome shotgun (WGS) entry which is preliminary data.</text>
</comment>
<dbReference type="Gene3D" id="3.40.50.300">
    <property type="entry name" value="P-loop containing nucleotide triphosphate hydrolases"/>
    <property type="match status" value="1"/>
</dbReference>
<dbReference type="Proteomes" id="UP001197795">
    <property type="component" value="Unassembled WGS sequence"/>
</dbReference>
<keyword evidence="3" id="KW-0547">Nucleotide-binding</keyword>
<organism evidence="3 4">
    <name type="scientific">Waltera acetigignens</name>
    <dbReference type="NCBI Taxonomy" id="2981769"/>
    <lineage>
        <taxon>Bacteria</taxon>
        <taxon>Bacillati</taxon>
        <taxon>Bacillota</taxon>
        <taxon>Clostridia</taxon>
        <taxon>Lachnospirales</taxon>
        <taxon>Lachnospiraceae</taxon>
        <taxon>Waltera</taxon>
    </lineage>
</organism>
<dbReference type="SUPFAM" id="SSF52540">
    <property type="entry name" value="P-loop containing nucleoside triphosphate hydrolases"/>
    <property type="match status" value="1"/>
</dbReference>
<name>A0AAE3D7P7_9FIRM</name>
<keyword evidence="4" id="KW-1185">Reference proteome</keyword>
<proteinExistence type="predicted"/>
<protein>
    <submittedName>
        <fullName evidence="3">ATP-binding protein</fullName>
    </submittedName>
</protein>
<dbReference type="Pfam" id="PF03008">
    <property type="entry name" value="DUF234"/>
    <property type="match status" value="1"/>
</dbReference>
<dbReference type="InterPro" id="IPR011335">
    <property type="entry name" value="Restrct_endonuc-II-like"/>
</dbReference>
<dbReference type="GO" id="GO:0005524">
    <property type="term" value="F:ATP binding"/>
    <property type="evidence" value="ECO:0007669"/>
    <property type="project" value="UniProtKB-KW"/>
</dbReference>
<dbReference type="PANTHER" id="PTHR34704:SF1">
    <property type="entry name" value="ATPASE"/>
    <property type="match status" value="1"/>
</dbReference>
<dbReference type="SUPFAM" id="SSF52980">
    <property type="entry name" value="Restriction endonuclease-like"/>
    <property type="match status" value="1"/>
</dbReference>
<keyword evidence="3" id="KW-0067">ATP-binding</keyword>